<dbReference type="Proteomes" id="UP000217065">
    <property type="component" value="Unassembled WGS sequence"/>
</dbReference>
<reference evidence="1 2" key="1">
    <citation type="submission" date="2017-07" db="EMBL/GenBank/DDBJ databases">
        <title>Tetzosporium hominis gen.nov. sp.nov.</title>
        <authorList>
            <person name="Tetz G."/>
            <person name="Tetz V."/>
        </authorList>
    </citation>
    <scope>NUCLEOTIDE SEQUENCE [LARGE SCALE GENOMIC DNA]</scope>
    <source>
        <strain evidence="1 2">VT-49</strain>
    </source>
</reference>
<gene>
    <name evidence="1" type="ORF">CF394_00775</name>
</gene>
<accession>A0A264W7H5</accession>
<organism evidence="1 2">
    <name type="scientific">Tetzosporium hominis</name>
    <dbReference type="NCBI Taxonomy" id="2020506"/>
    <lineage>
        <taxon>Bacteria</taxon>
        <taxon>Bacillati</taxon>
        <taxon>Bacillota</taxon>
        <taxon>Bacilli</taxon>
        <taxon>Bacillales</taxon>
        <taxon>Caryophanaceae</taxon>
        <taxon>Tetzosporium</taxon>
    </lineage>
</organism>
<protein>
    <submittedName>
        <fullName evidence="1">Uncharacterized protein</fullName>
    </submittedName>
</protein>
<dbReference type="AlphaFoldDB" id="A0A264W7H5"/>
<name>A0A264W7H5_9BACL</name>
<dbReference type="EMBL" id="NOKQ01000128">
    <property type="protein sequence ID" value="OZS79471.1"/>
    <property type="molecule type" value="Genomic_DNA"/>
</dbReference>
<evidence type="ECO:0000313" key="2">
    <source>
        <dbReference type="Proteomes" id="UP000217065"/>
    </source>
</evidence>
<dbReference type="RefSeq" id="WP_094941377.1">
    <property type="nucleotide sequence ID" value="NZ_NOKQ01000128.1"/>
</dbReference>
<evidence type="ECO:0000313" key="1">
    <source>
        <dbReference type="EMBL" id="OZS79471.1"/>
    </source>
</evidence>
<sequence>MLKEFINYLLDLKRPESFEAAGKTFVTENHFTRIDIERDVEALNVRSLSGVVEYVQSQFDTDRKFMVHVESPTRVFVYDALNKDNDRRNYLAAKAMLPTIHFERFIDREAFQIMLTACFVDNPDKAFAIKVVSNVVEDQSVAKTDDGLSQRVVAKTGVAAMGNIEIPKTLNLKPFRTFAEVSQPESSFLLRLKEGGLAALFEADGGAWELNAMANIANYLEEALEKEIEAGKVIVID</sequence>
<dbReference type="OrthoDB" id="5432268at2"/>
<proteinExistence type="predicted"/>
<comment type="caution">
    <text evidence="1">The sequence shown here is derived from an EMBL/GenBank/DDBJ whole genome shotgun (WGS) entry which is preliminary data.</text>
</comment>
<keyword evidence="2" id="KW-1185">Reference proteome</keyword>